<name>A0A1G5RCY5_9RHOB</name>
<evidence type="ECO:0000313" key="1">
    <source>
        <dbReference type="EMBL" id="SCZ71962.1"/>
    </source>
</evidence>
<dbReference type="RefSeq" id="WP_090220819.1">
    <property type="nucleotide sequence ID" value="NZ_FMWG01000013.1"/>
</dbReference>
<dbReference type="OrthoDB" id="9952716at2"/>
<evidence type="ECO:0008006" key="3">
    <source>
        <dbReference type="Google" id="ProtNLM"/>
    </source>
</evidence>
<dbReference type="STRING" id="1156985.SAMN04488118_11344"/>
<accession>A0A1G5RCY5</accession>
<protein>
    <recommendedName>
        <fullName evidence="3">HEPN AbiU2-like domain-containing protein</fullName>
    </recommendedName>
</protein>
<organism evidence="1 2">
    <name type="scientific">Epibacterium ulvae</name>
    <dbReference type="NCBI Taxonomy" id="1156985"/>
    <lineage>
        <taxon>Bacteria</taxon>
        <taxon>Pseudomonadati</taxon>
        <taxon>Pseudomonadota</taxon>
        <taxon>Alphaproteobacteria</taxon>
        <taxon>Rhodobacterales</taxon>
        <taxon>Roseobacteraceae</taxon>
        <taxon>Epibacterium</taxon>
    </lineage>
</organism>
<keyword evidence="2" id="KW-1185">Reference proteome</keyword>
<gene>
    <name evidence="1" type="ORF">SAMN04488118_11344</name>
</gene>
<dbReference type="EMBL" id="FMWG01000013">
    <property type="protein sequence ID" value="SCZ71962.1"/>
    <property type="molecule type" value="Genomic_DNA"/>
</dbReference>
<proteinExistence type="predicted"/>
<reference evidence="1 2" key="1">
    <citation type="submission" date="2016-10" db="EMBL/GenBank/DDBJ databases">
        <authorList>
            <person name="de Groot N.N."/>
        </authorList>
    </citation>
    <scope>NUCLEOTIDE SEQUENCE [LARGE SCALE GENOMIC DNA]</scope>
    <source>
        <strain evidence="1 2">U95</strain>
    </source>
</reference>
<dbReference type="Proteomes" id="UP000198767">
    <property type="component" value="Unassembled WGS sequence"/>
</dbReference>
<dbReference type="AlphaFoldDB" id="A0A1G5RCY5"/>
<evidence type="ECO:0000313" key="2">
    <source>
        <dbReference type="Proteomes" id="UP000198767"/>
    </source>
</evidence>
<sequence>MDNQSTKIAEICECIDHSFGFLVWCDDFARRVDPDDLAFGLARGHELISHATRLHSFLALRKLDDFLSSKTTKADDLVATKLGLDVSEILSGKCFLTSNERQDINKGVAHLTKRLSLDADSEVELKAIVVRSIPIYKRLILELCNLDTSNEAEYWLNKTGKLVQWYNEVLGVAG</sequence>